<dbReference type="PROSITE" id="PS51742">
    <property type="entry name" value="PPC"/>
    <property type="match status" value="1"/>
</dbReference>
<dbReference type="Gene3D" id="3.30.1330.80">
    <property type="entry name" value="Hypothetical protein, similar to alpha- acetolactate decarboxylase, domain 2"/>
    <property type="match status" value="1"/>
</dbReference>
<dbReference type="Pfam" id="PF03479">
    <property type="entry name" value="PCC"/>
    <property type="match status" value="1"/>
</dbReference>
<dbReference type="Proteomes" id="UP001367030">
    <property type="component" value="Unassembled WGS sequence"/>
</dbReference>
<dbReference type="GO" id="GO:0003677">
    <property type="term" value="F:DNA binding"/>
    <property type="evidence" value="ECO:0007669"/>
    <property type="project" value="UniProtKB-KW"/>
</dbReference>
<evidence type="ECO:0000313" key="2">
    <source>
        <dbReference type="EMBL" id="MEJ8859481.1"/>
    </source>
</evidence>
<gene>
    <name evidence="2" type="ORF">WKW79_33295</name>
</gene>
<comment type="caution">
    <text evidence="2">The sequence shown here is derived from an EMBL/GenBank/DDBJ whole genome shotgun (WGS) entry which is preliminary data.</text>
</comment>
<reference evidence="2 3" key="1">
    <citation type="submission" date="2024-03" db="EMBL/GenBank/DDBJ databases">
        <title>Novel species of the genus Variovorax.</title>
        <authorList>
            <person name="Liu Q."/>
            <person name="Xin Y.-H."/>
        </authorList>
    </citation>
    <scope>NUCLEOTIDE SEQUENCE [LARGE SCALE GENOMIC DNA]</scope>
    <source>
        <strain evidence="2 3">KACC 18901</strain>
    </source>
</reference>
<organism evidence="2 3">
    <name type="scientific">Variovorax robiniae</name>
    <dbReference type="NCBI Taxonomy" id="1836199"/>
    <lineage>
        <taxon>Bacteria</taxon>
        <taxon>Pseudomonadati</taxon>
        <taxon>Pseudomonadota</taxon>
        <taxon>Betaproteobacteria</taxon>
        <taxon>Burkholderiales</taxon>
        <taxon>Comamonadaceae</taxon>
        <taxon>Variovorax</taxon>
    </lineage>
</organism>
<evidence type="ECO:0000313" key="3">
    <source>
        <dbReference type="Proteomes" id="UP001367030"/>
    </source>
</evidence>
<feature type="domain" description="PPC" evidence="1">
    <location>
        <begin position="1"/>
        <end position="135"/>
    </location>
</feature>
<keyword evidence="3" id="KW-1185">Reference proteome</keyword>
<protein>
    <submittedName>
        <fullName evidence="2">PPC domain-containing DNA-binding protein</fullName>
    </submittedName>
</protein>
<sequence>MRMLPVRLHPGDDLRRALEVVVAGEGAAAAFVLSGIGSLRPAMIRLAGAEEVTVIDADTELLTLSGTIAAQVVPGPGSSHLHLSVADAQGRVIGGHAGYGCIVRTTAEVLLALLPGWHFSREIDPVTGWAELAVRRQPGR</sequence>
<dbReference type="PANTHER" id="PTHR34988">
    <property type="entry name" value="PROTEIN, PUTATIVE-RELATED"/>
    <property type="match status" value="1"/>
</dbReference>
<proteinExistence type="predicted"/>
<dbReference type="EMBL" id="JBBKZS010000029">
    <property type="protein sequence ID" value="MEJ8859481.1"/>
    <property type="molecule type" value="Genomic_DNA"/>
</dbReference>
<dbReference type="SUPFAM" id="SSF117856">
    <property type="entry name" value="AF0104/ALDC/Ptd012-like"/>
    <property type="match status" value="1"/>
</dbReference>
<name>A0ABU8XI02_9BURK</name>
<dbReference type="RefSeq" id="WP_340339530.1">
    <property type="nucleotide sequence ID" value="NZ_JBBKZS010000029.1"/>
</dbReference>
<accession>A0ABU8XI02</accession>
<dbReference type="PANTHER" id="PTHR34988:SF1">
    <property type="entry name" value="DNA-BINDING PROTEIN"/>
    <property type="match status" value="1"/>
</dbReference>
<keyword evidence="2" id="KW-0238">DNA-binding</keyword>
<dbReference type="InterPro" id="IPR005175">
    <property type="entry name" value="PPC_dom"/>
</dbReference>
<dbReference type="CDD" id="cd11378">
    <property type="entry name" value="DUF296"/>
    <property type="match status" value="1"/>
</dbReference>
<evidence type="ECO:0000259" key="1">
    <source>
        <dbReference type="PROSITE" id="PS51742"/>
    </source>
</evidence>